<dbReference type="InterPro" id="IPR004403">
    <property type="entry name" value="Peptide_chain-rel_eRF1/aRF1"/>
</dbReference>
<dbReference type="Pfam" id="PF18859">
    <property type="entry name" value="acVLRF1"/>
    <property type="match status" value="1"/>
</dbReference>
<feature type="compositionally biased region" description="Basic and acidic residues" evidence="1">
    <location>
        <begin position="49"/>
        <end position="64"/>
    </location>
</feature>
<dbReference type="InterPro" id="IPR042226">
    <property type="entry name" value="eFR1_2_sf"/>
</dbReference>
<protein>
    <recommendedName>
        <fullName evidence="2">Actinobacteria/chloroflexi VLRF1 release factor domain-containing protein</fullName>
    </recommendedName>
</protein>
<dbReference type="Gene3D" id="3.30.420.60">
    <property type="entry name" value="eRF1 domain 2"/>
    <property type="match status" value="1"/>
</dbReference>
<evidence type="ECO:0000313" key="4">
    <source>
        <dbReference type="Proteomes" id="UP000070414"/>
    </source>
</evidence>
<accession>A0A133UQM3</accession>
<evidence type="ECO:0000313" key="3">
    <source>
        <dbReference type="EMBL" id="KXA96505.1"/>
    </source>
</evidence>
<dbReference type="InterPro" id="IPR040783">
    <property type="entry name" value="VLRF1"/>
</dbReference>
<proteinExistence type="predicted"/>
<keyword evidence="4" id="KW-1185">Reference proteome</keyword>
<dbReference type="SUPFAM" id="SSF53137">
    <property type="entry name" value="Translational machinery components"/>
    <property type="match status" value="1"/>
</dbReference>
<dbReference type="EMBL" id="LHXS01000060">
    <property type="protein sequence ID" value="KXA96505.1"/>
    <property type="molecule type" value="Genomic_DNA"/>
</dbReference>
<organism evidence="3 4">
    <name type="scientific">candidate division MSBL1 archaeon SCGC-AAA259I14</name>
    <dbReference type="NCBI Taxonomy" id="1698268"/>
    <lineage>
        <taxon>Archaea</taxon>
        <taxon>Methanobacteriati</taxon>
        <taxon>Methanobacteriota</taxon>
        <taxon>candidate division MSBL1</taxon>
    </lineage>
</organism>
<reference evidence="3 4" key="1">
    <citation type="journal article" date="2016" name="Sci. Rep.">
        <title>Metabolic traits of an uncultured archaeal lineage -MSBL1- from brine pools of the Red Sea.</title>
        <authorList>
            <person name="Mwirichia R."/>
            <person name="Alam I."/>
            <person name="Rashid M."/>
            <person name="Vinu M."/>
            <person name="Ba-Alawi W."/>
            <person name="Anthony Kamau A."/>
            <person name="Kamanda Ngugi D."/>
            <person name="Goker M."/>
            <person name="Klenk H.P."/>
            <person name="Bajic V."/>
            <person name="Stingl U."/>
        </authorList>
    </citation>
    <scope>NUCLEOTIDE SEQUENCE [LARGE SCALE GENOMIC DNA]</scope>
    <source>
        <strain evidence="3">SCGC-AAA259I14</strain>
    </source>
</reference>
<sequence>MIKKIFGLGENEELKEKLNENKQKISELKNKLEEKNKELKKQEKRAKKAITEKQDTDKELKESKHKIKSLEDRIKNLEEKKEDRGNLRKVEFITRKDTISLIKELNTLKSEKKSLITNYIENPQKAGDKKIINILNRIDSQTGYIHLQDGFKIINCVLVPPIPLKSEFFRKKRFKLEKLFEALNSDTEIGFISAHVGKTAIGLLSGTEILNFNTIKTEIKGKHSKGGFSQGRFERRRKEQIKKHVKKLAEMFKDYIEKSDYIVLNGNRRIITELKNLLP</sequence>
<name>A0A133UQM3_9EURY</name>
<dbReference type="GO" id="GO:0003747">
    <property type="term" value="F:translation release factor activity"/>
    <property type="evidence" value="ECO:0007669"/>
    <property type="project" value="InterPro"/>
</dbReference>
<dbReference type="PANTHER" id="PTHR10113">
    <property type="entry name" value="PEPTIDE CHAIN RELEASE FACTOR SUBUNIT 1"/>
    <property type="match status" value="1"/>
</dbReference>
<dbReference type="AlphaFoldDB" id="A0A133UQM3"/>
<comment type="caution">
    <text evidence="3">The sequence shown here is derived from an EMBL/GenBank/DDBJ whole genome shotgun (WGS) entry which is preliminary data.</text>
</comment>
<evidence type="ECO:0000256" key="1">
    <source>
        <dbReference type="SAM" id="MobiDB-lite"/>
    </source>
</evidence>
<feature type="non-terminal residue" evidence="3">
    <location>
        <position position="279"/>
    </location>
</feature>
<evidence type="ECO:0000259" key="2">
    <source>
        <dbReference type="Pfam" id="PF18859"/>
    </source>
</evidence>
<feature type="region of interest" description="Disordered" evidence="1">
    <location>
        <begin position="36"/>
        <end position="64"/>
    </location>
</feature>
<dbReference type="Proteomes" id="UP000070414">
    <property type="component" value="Unassembled WGS sequence"/>
</dbReference>
<gene>
    <name evidence="3" type="ORF">AKJ38_03185</name>
</gene>
<feature type="domain" description="Actinobacteria/chloroflexi VLRF1 release factor" evidence="2">
    <location>
        <begin position="189"/>
        <end position="275"/>
    </location>
</feature>